<proteinExistence type="predicted"/>
<comment type="caution">
    <text evidence="2">The sequence shown here is derived from an EMBL/GenBank/DDBJ whole genome shotgun (WGS) entry which is preliminary data.</text>
</comment>
<dbReference type="RefSeq" id="WP_192557851.1">
    <property type="nucleotide sequence ID" value="NZ_JACZZA010000021.1"/>
</dbReference>
<evidence type="ECO:0000256" key="1">
    <source>
        <dbReference type="SAM" id="SignalP"/>
    </source>
</evidence>
<evidence type="ECO:0000313" key="2">
    <source>
        <dbReference type="EMBL" id="MBE1163002.1"/>
    </source>
</evidence>
<dbReference type="Pfam" id="PF13557">
    <property type="entry name" value="Phenol_MetA_deg"/>
    <property type="match status" value="1"/>
</dbReference>
<evidence type="ECO:0000313" key="3">
    <source>
        <dbReference type="Proteomes" id="UP000651010"/>
    </source>
</evidence>
<accession>A0ABR9GG22</accession>
<feature type="signal peptide" evidence="1">
    <location>
        <begin position="1"/>
        <end position="31"/>
    </location>
</feature>
<dbReference type="EMBL" id="JACZZA010000021">
    <property type="protein sequence ID" value="MBE1163002.1"/>
    <property type="molecule type" value="Genomic_DNA"/>
</dbReference>
<reference evidence="2 3" key="1">
    <citation type="submission" date="2020-09" db="EMBL/GenBank/DDBJ databases">
        <title>Dyella sp. 7MK23 isolated from forest soil.</title>
        <authorList>
            <person name="Fu J."/>
        </authorList>
    </citation>
    <scope>NUCLEOTIDE SEQUENCE [LARGE SCALE GENOMIC DNA]</scope>
    <source>
        <strain evidence="2 3">7MK23</strain>
    </source>
</reference>
<feature type="chain" id="PRO_5047327825" evidence="1">
    <location>
        <begin position="32"/>
        <end position="270"/>
    </location>
</feature>
<keyword evidence="1" id="KW-0732">Signal</keyword>
<protein>
    <submittedName>
        <fullName evidence="2">Transporter</fullName>
    </submittedName>
</protein>
<organism evidence="2 3">
    <name type="scientific">Dyella acidiphila</name>
    <dbReference type="NCBI Taxonomy" id="2775866"/>
    <lineage>
        <taxon>Bacteria</taxon>
        <taxon>Pseudomonadati</taxon>
        <taxon>Pseudomonadota</taxon>
        <taxon>Gammaproteobacteria</taxon>
        <taxon>Lysobacterales</taxon>
        <taxon>Rhodanobacteraceae</taxon>
        <taxon>Dyella</taxon>
    </lineage>
</organism>
<keyword evidence="3" id="KW-1185">Reference proteome</keyword>
<dbReference type="Proteomes" id="UP000651010">
    <property type="component" value="Unassembled WGS sequence"/>
</dbReference>
<name>A0ABR9GG22_9GAMM</name>
<gene>
    <name evidence="2" type="ORF">IGX34_21665</name>
</gene>
<dbReference type="InterPro" id="IPR025737">
    <property type="entry name" value="FApF"/>
</dbReference>
<sequence>MLSYRPPIARWRAACHALAWLLLLGAGAAMADDGDNSGQTVPAYDRPAFGFGTSALPLGGFVIEQGLPTWSLYNQDGVRTSQFMTDSLLRVGLGSGLELQVGSTPFNWLSQRAGNFSQFSNGRGDTVLSLKVAPPSSSQVWSWGMLGTVEFPDGEGDLRLPQREYTLGVTVAQQLNEKNSLGYFAQWQRMGNQGTYQVAGNYGYAISKTWGVYTEAVGLHQQGQSGGLLGAGITYLPSARLQWDISFDRRFIGSGPVWMAGFGVAFYFGR</sequence>